<evidence type="ECO:0000313" key="1">
    <source>
        <dbReference type="EMBL" id="QEC57927.1"/>
    </source>
</evidence>
<evidence type="ECO:0000313" key="2">
    <source>
        <dbReference type="Proteomes" id="UP000321204"/>
    </source>
</evidence>
<dbReference type="EMBL" id="CP042433">
    <property type="protein sequence ID" value="QEC57927.1"/>
    <property type="molecule type" value="Genomic_DNA"/>
</dbReference>
<gene>
    <name evidence="1" type="ORF">FSB75_19120</name>
</gene>
<proteinExistence type="predicted"/>
<sequence>MLNNLAALAFVTLVQLCDWRTAYNEGIKEMLWTAGVLEKNSALLFPMIIRVETGVVSLILLQLGTPQYLSGS</sequence>
<dbReference type="Proteomes" id="UP000321204">
    <property type="component" value="Chromosome"/>
</dbReference>
<dbReference type="KEGG" id="fgg:FSB75_19120"/>
<name>A0A5B8UMM2_9BACT</name>
<organism evidence="1 2">
    <name type="scientific">Flavisolibacter ginsenosidimutans</name>
    <dbReference type="NCBI Taxonomy" id="661481"/>
    <lineage>
        <taxon>Bacteria</taxon>
        <taxon>Pseudomonadati</taxon>
        <taxon>Bacteroidota</taxon>
        <taxon>Chitinophagia</taxon>
        <taxon>Chitinophagales</taxon>
        <taxon>Chitinophagaceae</taxon>
        <taxon>Flavisolibacter</taxon>
    </lineage>
</organism>
<dbReference type="AlphaFoldDB" id="A0A5B8UMM2"/>
<dbReference type="RefSeq" id="WP_146790759.1">
    <property type="nucleotide sequence ID" value="NZ_BAABIO010000003.1"/>
</dbReference>
<protein>
    <submittedName>
        <fullName evidence="1">Uncharacterized protein</fullName>
    </submittedName>
</protein>
<reference evidence="1 2" key="1">
    <citation type="journal article" date="2015" name="Int. J. Syst. Evol. Microbiol.">
        <title>Flavisolibacter ginsenosidimutans sp. nov., with ginsenoside-converting activity isolated from soil used for cultivating ginseng.</title>
        <authorList>
            <person name="Zhao Y."/>
            <person name="Liu Q."/>
            <person name="Kang M.S."/>
            <person name="Jin F."/>
            <person name="Yu H."/>
            <person name="Im W.T."/>
        </authorList>
    </citation>
    <scope>NUCLEOTIDE SEQUENCE [LARGE SCALE GENOMIC DNA]</scope>
    <source>
        <strain evidence="1 2">Gsoil 636</strain>
    </source>
</reference>
<keyword evidence="2" id="KW-1185">Reference proteome</keyword>
<accession>A0A5B8UMM2</accession>